<evidence type="ECO:0000256" key="4">
    <source>
        <dbReference type="ARBA" id="ARBA00022539"/>
    </source>
</evidence>
<dbReference type="SUPFAM" id="SSF81665">
    <property type="entry name" value="Calcium ATPase, transmembrane domain M"/>
    <property type="match status" value="1"/>
</dbReference>
<dbReference type="PANTHER" id="PTHR48085:SF5">
    <property type="entry name" value="CADMIUM_ZINC-TRANSPORTING ATPASE HMA4-RELATED"/>
    <property type="match status" value="1"/>
</dbReference>
<keyword evidence="13 16" id="KW-0472">Membrane</keyword>
<organism evidence="18 19">
    <name type="scientific">Exiguobacterium undae</name>
    <dbReference type="NCBI Taxonomy" id="169177"/>
    <lineage>
        <taxon>Bacteria</taxon>
        <taxon>Bacillati</taxon>
        <taxon>Bacillota</taxon>
        <taxon>Bacilli</taxon>
        <taxon>Bacillales</taxon>
        <taxon>Bacillales Family XII. Incertae Sedis</taxon>
        <taxon>Exiguobacterium</taxon>
    </lineage>
</organism>
<dbReference type="Pfam" id="PF00122">
    <property type="entry name" value="E1-E2_ATPase"/>
    <property type="match status" value="1"/>
</dbReference>
<keyword evidence="19" id="KW-1185">Reference proteome</keyword>
<keyword evidence="3" id="KW-0813">Transport</keyword>
<evidence type="ECO:0000256" key="10">
    <source>
        <dbReference type="ARBA" id="ARBA00022967"/>
    </source>
</evidence>
<dbReference type="InterPro" id="IPR036163">
    <property type="entry name" value="HMA_dom_sf"/>
</dbReference>
<dbReference type="InterPro" id="IPR001757">
    <property type="entry name" value="P_typ_ATPase"/>
</dbReference>
<dbReference type="InterPro" id="IPR059000">
    <property type="entry name" value="ATPase_P-type_domA"/>
</dbReference>
<dbReference type="SUPFAM" id="SSF55008">
    <property type="entry name" value="HMA, heavy metal-associated domain"/>
    <property type="match status" value="2"/>
</dbReference>
<dbReference type="CDD" id="cd00371">
    <property type="entry name" value="HMA"/>
    <property type="match status" value="2"/>
</dbReference>
<keyword evidence="8 16" id="KW-0547">Nucleotide-binding</keyword>
<dbReference type="SFLD" id="SFLDG00002">
    <property type="entry name" value="C1.7:_P-type_atpase_like"/>
    <property type="match status" value="1"/>
</dbReference>
<keyword evidence="5" id="KW-0597">Phosphoprotein</keyword>
<dbReference type="Pfam" id="PF00403">
    <property type="entry name" value="HMA"/>
    <property type="match status" value="2"/>
</dbReference>
<protein>
    <recommendedName>
        <fullName evidence="14">Cd(2+)-exporting ATPase</fullName>
        <ecNumber evidence="14">7.2.2.21</ecNumber>
    </recommendedName>
</protein>
<feature type="transmembrane region" description="Helical" evidence="16">
    <location>
        <begin position="801"/>
        <end position="820"/>
    </location>
</feature>
<dbReference type="InterPro" id="IPR027256">
    <property type="entry name" value="P-typ_ATPase_IB"/>
</dbReference>
<keyword evidence="6 16" id="KW-0812">Transmembrane</keyword>
<dbReference type="EC" id="7.2.2.21" evidence="14"/>
<keyword evidence="7 16" id="KW-0479">Metal-binding</keyword>
<dbReference type="PROSITE" id="PS00154">
    <property type="entry name" value="ATPASE_E1_E2"/>
    <property type="match status" value="1"/>
</dbReference>
<dbReference type="PRINTS" id="PR00119">
    <property type="entry name" value="CATATPASE"/>
</dbReference>
<dbReference type="Gene3D" id="3.40.50.1000">
    <property type="entry name" value="HAD superfamily/HAD-like"/>
    <property type="match status" value="1"/>
</dbReference>
<evidence type="ECO:0000259" key="17">
    <source>
        <dbReference type="PROSITE" id="PS50846"/>
    </source>
</evidence>
<dbReference type="InterPro" id="IPR023214">
    <property type="entry name" value="HAD_sf"/>
</dbReference>
<dbReference type="PROSITE" id="PS50846">
    <property type="entry name" value="HMA_2"/>
    <property type="match status" value="2"/>
</dbReference>
<keyword evidence="4" id="KW-0104">Cadmium</keyword>
<evidence type="ECO:0000256" key="12">
    <source>
        <dbReference type="ARBA" id="ARBA00023065"/>
    </source>
</evidence>
<comment type="similarity">
    <text evidence="2 16">Belongs to the cation transport ATPase (P-type) (TC 3.A.3) family. Type IB subfamily.</text>
</comment>
<evidence type="ECO:0000256" key="15">
    <source>
        <dbReference type="ARBA" id="ARBA00049338"/>
    </source>
</evidence>
<dbReference type="InterPro" id="IPR023298">
    <property type="entry name" value="ATPase_P-typ_TM_dom_sf"/>
</dbReference>
<name>A0ABX2V7Y2_9BACL</name>
<accession>A0ABX2V7Y2</accession>
<keyword evidence="9 16" id="KW-0067">ATP-binding</keyword>
<keyword evidence="12" id="KW-0406">Ion transport</keyword>
<evidence type="ECO:0000256" key="13">
    <source>
        <dbReference type="ARBA" id="ARBA00023136"/>
    </source>
</evidence>
<dbReference type="NCBIfam" id="TIGR01512">
    <property type="entry name" value="ATPase-IB2_Cd"/>
    <property type="match status" value="1"/>
</dbReference>
<dbReference type="NCBIfam" id="TIGR01494">
    <property type="entry name" value="ATPase_P-type"/>
    <property type="match status" value="1"/>
</dbReference>
<dbReference type="PRINTS" id="PR00941">
    <property type="entry name" value="CDATPASE"/>
</dbReference>
<dbReference type="InterPro" id="IPR008250">
    <property type="entry name" value="ATPase_P-typ_transduc_dom_A_sf"/>
</dbReference>
<evidence type="ECO:0000256" key="6">
    <source>
        <dbReference type="ARBA" id="ARBA00022692"/>
    </source>
</evidence>
<keyword evidence="16" id="KW-1003">Cell membrane</keyword>
<evidence type="ECO:0000256" key="3">
    <source>
        <dbReference type="ARBA" id="ARBA00022448"/>
    </source>
</evidence>
<feature type="transmembrane region" description="Helical" evidence="16">
    <location>
        <begin position="459"/>
        <end position="478"/>
    </location>
</feature>
<dbReference type="SUPFAM" id="SSF56784">
    <property type="entry name" value="HAD-like"/>
    <property type="match status" value="1"/>
</dbReference>
<dbReference type="InterPro" id="IPR036412">
    <property type="entry name" value="HAD-like_sf"/>
</dbReference>
<comment type="subcellular location">
    <subcellularLocation>
        <location evidence="16">Cell membrane</location>
    </subcellularLocation>
    <subcellularLocation>
        <location evidence="1">Membrane</location>
        <topology evidence="1">Multi-pass membrane protein</topology>
    </subcellularLocation>
</comment>
<dbReference type="Pfam" id="PF00702">
    <property type="entry name" value="Hydrolase"/>
    <property type="match status" value="1"/>
</dbReference>
<evidence type="ECO:0000256" key="14">
    <source>
        <dbReference type="ARBA" id="ARBA00039103"/>
    </source>
</evidence>
<dbReference type="Gene3D" id="3.40.1110.10">
    <property type="entry name" value="Calcium-transporting ATPase, cytoplasmic domain N"/>
    <property type="match status" value="1"/>
</dbReference>
<feature type="domain" description="HMA" evidence="17">
    <location>
        <begin position="82"/>
        <end position="147"/>
    </location>
</feature>
<reference evidence="18 19" key="1">
    <citation type="submission" date="2016-03" db="EMBL/GenBank/DDBJ databases">
        <authorList>
            <person name="Cho S.-Y."/>
            <person name="Lim S."/>
            <person name="Kim H."/>
            <person name="Soh E.H."/>
            <person name="Moon J.S."/>
        </authorList>
    </citation>
    <scope>NUCLEOTIDE SEQUENCE [LARGE SCALE GENOMIC DNA]</scope>
    <source>
        <strain evidence="18 19">KCTC 3810</strain>
    </source>
</reference>
<proteinExistence type="inferred from homology"/>
<dbReference type="InterPro" id="IPR051014">
    <property type="entry name" value="Cation_Transport_ATPase_IB"/>
</dbReference>
<dbReference type="InterPro" id="IPR006121">
    <property type="entry name" value="HMA_dom"/>
</dbReference>
<evidence type="ECO:0000256" key="7">
    <source>
        <dbReference type="ARBA" id="ARBA00022723"/>
    </source>
</evidence>
<dbReference type="SFLD" id="SFLDS00003">
    <property type="entry name" value="Haloacid_Dehalogenase"/>
    <property type="match status" value="1"/>
</dbReference>
<feature type="transmembrane region" description="Helical" evidence="16">
    <location>
        <begin position="493"/>
        <end position="515"/>
    </location>
</feature>
<dbReference type="InterPro" id="IPR018303">
    <property type="entry name" value="ATPase_P-typ_P_site"/>
</dbReference>
<evidence type="ECO:0000256" key="9">
    <source>
        <dbReference type="ARBA" id="ARBA00022840"/>
    </source>
</evidence>
<dbReference type="SFLD" id="SFLDF00027">
    <property type="entry name" value="p-type_atpase"/>
    <property type="match status" value="1"/>
</dbReference>
<dbReference type="Proteomes" id="UP000078447">
    <property type="component" value="Unassembled WGS sequence"/>
</dbReference>
<gene>
    <name evidence="18" type="ORF">A3783_16185</name>
</gene>
<keyword evidence="11 16" id="KW-1133">Transmembrane helix</keyword>
<evidence type="ECO:0000256" key="16">
    <source>
        <dbReference type="RuleBase" id="RU362081"/>
    </source>
</evidence>
<dbReference type="InterPro" id="IPR044492">
    <property type="entry name" value="P_typ_ATPase_HD_dom"/>
</dbReference>
<evidence type="ECO:0000313" key="19">
    <source>
        <dbReference type="Proteomes" id="UP000078447"/>
    </source>
</evidence>
<dbReference type="PANTHER" id="PTHR48085">
    <property type="entry name" value="CADMIUM/ZINC-TRANSPORTING ATPASE HMA2-RELATED"/>
    <property type="match status" value="1"/>
</dbReference>
<evidence type="ECO:0000256" key="5">
    <source>
        <dbReference type="ARBA" id="ARBA00022553"/>
    </source>
</evidence>
<dbReference type="EMBL" id="LVVL01000002">
    <property type="protein sequence ID" value="OAN14093.1"/>
    <property type="molecule type" value="Genomic_DNA"/>
</dbReference>
<evidence type="ECO:0000256" key="11">
    <source>
        <dbReference type="ARBA" id="ARBA00022989"/>
    </source>
</evidence>
<feature type="domain" description="HMA" evidence="17">
    <location>
        <begin position="155"/>
        <end position="218"/>
    </location>
</feature>
<dbReference type="Gene3D" id="2.70.150.10">
    <property type="entry name" value="Calcium-transporting ATPase, cytoplasmic transduction domain A"/>
    <property type="match status" value="1"/>
</dbReference>
<comment type="catalytic activity">
    <reaction evidence="15">
        <text>Cd(2+)(in) + ATP + H2O = Cd(2+)(out) + ADP + phosphate + H(+)</text>
        <dbReference type="Rhea" id="RHEA:12132"/>
        <dbReference type="ChEBI" id="CHEBI:15377"/>
        <dbReference type="ChEBI" id="CHEBI:15378"/>
        <dbReference type="ChEBI" id="CHEBI:30616"/>
        <dbReference type="ChEBI" id="CHEBI:43474"/>
        <dbReference type="ChEBI" id="CHEBI:48775"/>
        <dbReference type="ChEBI" id="CHEBI:456216"/>
        <dbReference type="EC" id="7.2.2.21"/>
    </reaction>
</comment>
<dbReference type="Gene3D" id="3.30.70.100">
    <property type="match status" value="2"/>
</dbReference>
<evidence type="ECO:0000256" key="2">
    <source>
        <dbReference type="ARBA" id="ARBA00006024"/>
    </source>
</evidence>
<dbReference type="InterPro" id="IPR023299">
    <property type="entry name" value="ATPase_P-typ_cyto_dom_N"/>
</dbReference>
<evidence type="ECO:0000313" key="18">
    <source>
        <dbReference type="EMBL" id="OAN14093.1"/>
    </source>
</evidence>
<evidence type="ECO:0000256" key="8">
    <source>
        <dbReference type="ARBA" id="ARBA00022741"/>
    </source>
</evidence>
<feature type="transmembrane region" description="Helical" evidence="16">
    <location>
        <begin position="232"/>
        <end position="250"/>
    </location>
</feature>
<dbReference type="SUPFAM" id="SSF81653">
    <property type="entry name" value="Calcium ATPase, transduction domain A"/>
    <property type="match status" value="1"/>
</dbReference>
<dbReference type="NCBIfam" id="TIGR01525">
    <property type="entry name" value="ATPase-IB_hvy"/>
    <property type="match status" value="1"/>
</dbReference>
<sequence length="849" mass="92738">MTTTCCASNEEDRLRTKDIQSSCCSKSTSEIAGTSIQNESSLPKEEDTCCSTIPKIEAKNSDTDTCCSSVNVSSDLIQPDQTTHTYRIEGMDCPSCAVTLEKGLVTIAEYQKVSVNYGAARLKIESKSELDDRRLQNEVKKLGFQLIVPNKEEKHVQTYAVSGMDCSSCAKTIEQHFQKINDVQTVTVSFARGEMEIEHHLDAQQVKNELSKIGFDGHVKGEESSKPSKRSFEGISLVLSGILIGLGLLLQTVEVLYLPNALFGIALILSGWKAFRSAFYAVRARSLDMNVLMSVAAIGAALIGEWLEGATVVFLFAIGNLLQNHSLARTRHSIQKLIELSPKEAFVLTEEGVIRKSVEAVRIGEKIRIRPGDQVALDGMILKGTTTINQAPITGESIPVDKSEGDQVFAGTLNMDRSFDMIVEKTYQETTLAHIIELVEEAQDNKAPSEAFIDRFAKIYTPFVFLGALLLMIVPPLLQLGSWGEWFYKGLELIVIACPCALVISTPVAIVTAIGNAARNGVLIKGGVFLEKAGKIDAIAFDKTGTLTKGTPIVQQFMLLSDDREHTLRIAHSLERHSSHPLAKAITEHTVQEGVYPLESDSVINRVGNGVSGEFEHILYHIGGVKWFREMGYELGMLDSTVENAEKQGQTVVLLGSDANLLGLFILSDEVRDESVDAIRKLKEKIKIKKLVMLTGDNAGAAARIGKKLSLDEVHANLLPQEKVRIVEDMRRQSFQTAMVGDGINDAPAFVTADVSIAMGGAGTDTALETADIVLMADNLNKLPYTLDLSKATLTIIKQNVIFSILIKLIALMLVFPGWLTLWMAVLSDTGAAVLVTLNALRLLKKRTL</sequence>
<comment type="caution">
    <text evidence="18">The sequence shown here is derived from an EMBL/GenBank/DDBJ whole genome shotgun (WGS) entry which is preliminary data.</text>
</comment>
<evidence type="ECO:0000256" key="1">
    <source>
        <dbReference type="ARBA" id="ARBA00004141"/>
    </source>
</evidence>
<keyword evidence="10" id="KW-1278">Translocase</keyword>